<dbReference type="InParanoid" id="A0A2G5F6M8"/>
<accession>A0A2G5F6M8</accession>
<protein>
    <recommendedName>
        <fullName evidence="3">Peroxin-3</fullName>
    </recommendedName>
</protein>
<dbReference type="InterPro" id="IPR006966">
    <property type="entry name" value="Peroxin-3"/>
</dbReference>
<dbReference type="FunCoup" id="A0A2G5F6M8">
    <property type="interactions" value="3111"/>
</dbReference>
<dbReference type="GO" id="GO:0030674">
    <property type="term" value="F:protein-macromolecule adaptor activity"/>
    <property type="evidence" value="ECO:0007669"/>
    <property type="project" value="TreeGrafter"/>
</dbReference>
<dbReference type="Pfam" id="PF04882">
    <property type="entry name" value="Peroxin-3"/>
    <property type="match status" value="1"/>
</dbReference>
<dbReference type="GO" id="GO:0005778">
    <property type="term" value="C:peroxisomal membrane"/>
    <property type="evidence" value="ECO:0007669"/>
    <property type="project" value="InterPro"/>
</dbReference>
<sequence>MLSLRNFWRRNKRKVFVTVGVFGSGYVLYKLYAAHRQRLLDLDKELEREREADELIKFQLQNHFENIQRIVDSTTLPYAMYYLRNRISEDLDLSYLTNRLNQVKDLRMTKLEKLELWENLKVLSFTKMVLSLWSMTALNLYVRIQVNILGRHLYIDAARGMESSYLMEEVDQFDRHGQQEFLATADYLSNYGMVRLIPNMRTAATEVLKGKKLTDTFNASTLRETIMQILNTFKTIGGLHDWVTYLIPENGLSYKQSVVAYAKDFDDISLLPNVSKLDQLILEARAVLMSADFGDVMEISLRSIVDALMEDVGLQSGGSLSSGIPLARLLARVAQTGPVLLDEPSKNRFIQIIQSLPEVELFYTLLYANMPLQFSENT</sequence>
<dbReference type="Proteomes" id="UP000230069">
    <property type="component" value="Unassembled WGS sequence"/>
</dbReference>
<proteinExistence type="predicted"/>
<dbReference type="PANTHER" id="PTHR28080">
    <property type="entry name" value="PEROXISOMAL BIOGENESIS FACTOR 3"/>
    <property type="match status" value="1"/>
</dbReference>
<dbReference type="AlphaFoldDB" id="A0A2G5F6M8"/>
<gene>
    <name evidence="1" type="ORF">AQUCO_00201171v1</name>
</gene>
<evidence type="ECO:0008006" key="3">
    <source>
        <dbReference type="Google" id="ProtNLM"/>
    </source>
</evidence>
<dbReference type="PANTHER" id="PTHR28080:SF1">
    <property type="entry name" value="PEROXISOMAL BIOGENESIS FACTOR 3"/>
    <property type="match status" value="1"/>
</dbReference>
<dbReference type="EMBL" id="KZ305019">
    <property type="protein sequence ID" value="PIA63639.1"/>
    <property type="molecule type" value="Genomic_DNA"/>
</dbReference>
<keyword evidence="2" id="KW-1185">Reference proteome</keyword>
<evidence type="ECO:0000313" key="1">
    <source>
        <dbReference type="EMBL" id="PIA63639.1"/>
    </source>
</evidence>
<name>A0A2G5F6M8_AQUCA</name>
<reference evidence="1 2" key="1">
    <citation type="submission" date="2017-09" db="EMBL/GenBank/DDBJ databases">
        <title>WGS assembly of Aquilegia coerulea Goldsmith.</title>
        <authorList>
            <person name="Hodges S."/>
            <person name="Kramer E."/>
            <person name="Nordborg M."/>
            <person name="Tomkins J."/>
            <person name="Borevitz J."/>
            <person name="Derieg N."/>
            <person name="Yan J."/>
            <person name="Mihaltcheva S."/>
            <person name="Hayes R.D."/>
            <person name="Rokhsar D."/>
        </authorList>
    </citation>
    <scope>NUCLEOTIDE SEQUENCE [LARGE SCALE GENOMIC DNA]</scope>
    <source>
        <strain evidence="2">cv. Goldsmith</strain>
    </source>
</reference>
<dbReference type="OrthoDB" id="45930at2759"/>
<evidence type="ECO:0000313" key="2">
    <source>
        <dbReference type="Proteomes" id="UP000230069"/>
    </source>
</evidence>
<dbReference type="STRING" id="218851.A0A2G5F6M8"/>
<dbReference type="GO" id="GO:0045046">
    <property type="term" value="P:protein import into peroxisome membrane"/>
    <property type="evidence" value="ECO:0007669"/>
    <property type="project" value="TreeGrafter"/>
</dbReference>
<organism evidence="1 2">
    <name type="scientific">Aquilegia coerulea</name>
    <name type="common">Rocky mountain columbine</name>
    <dbReference type="NCBI Taxonomy" id="218851"/>
    <lineage>
        <taxon>Eukaryota</taxon>
        <taxon>Viridiplantae</taxon>
        <taxon>Streptophyta</taxon>
        <taxon>Embryophyta</taxon>
        <taxon>Tracheophyta</taxon>
        <taxon>Spermatophyta</taxon>
        <taxon>Magnoliopsida</taxon>
        <taxon>Ranunculales</taxon>
        <taxon>Ranunculaceae</taxon>
        <taxon>Thalictroideae</taxon>
        <taxon>Aquilegia</taxon>
    </lineage>
</organism>